<accession>A0A8S5PAT8</accession>
<proteinExistence type="predicted"/>
<protein>
    <submittedName>
        <fullName evidence="1">Uncharacterized protein</fullName>
    </submittedName>
</protein>
<evidence type="ECO:0000313" key="1">
    <source>
        <dbReference type="EMBL" id="DAE03725.1"/>
    </source>
</evidence>
<reference evidence="1" key="1">
    <citation type="journal article" date="2021" name="Proc. Natl. Acad. Sci. U.S.A.">
        <title>A Catalog of Tens of Thousands of Viruses from Human Metagenomes Reveals Hidden Associations with Chronic Diseases.</title>
        <authorList>
            <person name="Tisza M.J."/>
            <person name="Buck C.B."/>
        </authorList>
    </citation>
    <scope>NUCLEOTIDE SEQUENCE</scope>
    <source>
        <strain evidence="1">Ct3D84</strain>
    </source>
</reference>
<dbReference type="EMBL" id="BK015371">
    <property type="protein sequence ID" value="DAE03725.1"/>
    <property type="molecule type" value="Genomic_DNA"/>
</dbReference>
<organism evidence="1">
    <name type="scientific">Myoviridae sp. ct3D84</name>
    <dbReference type="NCBI Taxonomy" id="2825023"/>
    <lineage>
        <taxon>Viruses</taxon>
        <taxon>Duplodnaviria</taxon>
        <taxon>Heunggongvirae</taxon>
        <taxon>Uroviricota</taxon>
        <taxon>Caudoviricetes</taxon>
    </lineage>
</organism>
<sequence>MAKQKNAAPCPVVIYCGPTIAGVAKQYTVYKGALPTALIDAIAKAPVIGELIFPLERLPEVRQQLNSKSGHIYRLYRIVQAEF</sequence>
<name>A0A8S5PAT8_9CAUD</name>